<keyword evidence="6 9" id="KW-1133">Transmembrane helix</keyword>
<keyword evidence="4" id="KW-1003">Cell membrane</keyword>
<comment type="subcellular location">
    <subcellularLocation>
        <location evidence="1">Cell membrane</location>
        <topology evidence="1">Multi-pass membrane protein</topology>
    </subcellularLocation>
    <subcellularLocation>
        <location evidence="8">Membrane</location>
        <topology evidence="8">Multi-pass membrane protein</topology>
    </subcellularLocation>
</comment>
<dbReference type="RefSeq" id="WP_386056010.1">
    <property type="nucleotide sequence ID" value="NZ_JBHTKL010000001.1"/>
</dbReference>
<feature type="transmembrane region" description="Helical" evidence="9">
    <location>
        <begin position="112"/>
        <end position="128"/>
    </location>
</feature>
<dbReference type="InterPro" id="IPR036259">
    <property type="entry name" value="MFS_trans_sf"/>
</dbReference>
<sequence length="469" mass="51698">MSAHLENLPQGKKHPKGLYLLFITELWERYSYYGMRAMLILYLTYEYVSGGLGVDPQTATLIYGIYTGTVYFTPIIGGYLTDKFMGLRTAITIGGITMAVGDFTIFLTHSEIGLYAGLALLVIGNGFFKPNISTFVGELYPKNDKRKDSAFTIFYMGINIGAFIAPLVAGFLAEDLFATRMADGTMHYGFQWAFLASSIGMVLGQVIFNLFSNRYFGDLGKKPMRTVATTYDKGPMTKKEKQRTKAILILACFIVFFWAGFEQAGSSFTLYTKNFVDRDLFGYTVPISWFQSLNPLFIIILAPILSAVWLKMSKSKHGDLNMTTKMAIGMMLLGVGFLILIPAVMQSGSDEANPIKINMAFIVMTYLFHTLGELFLSPVGLSLVSKVAPIKIASLLMGVWMAAIGVANYVASALASMTVSLGYMEIFATIGISVIILGFILLAISKKLVSMMADENDPTMEQPKEQLAK</sequence>
<dbReference type="InterPro" id="IPR005279">
    <property type="entry name" value="Dipep/tripep_permease"/>
</dbReference>
<evidence type="ECO:0000259" key="10">
    <source>
        <dbReference type="PROSITE" id="PS50850"/>
    </source>
</evidence>
<dbReference type="PROSITE" id="PS01023">
    <property type="entry name" value="PTR2_2"/>
    <property type="match status" value="1"/>
</dbReference>
<dbReference type="InterPro" id="IPR000109">
    <property type="entry name" value="POT_fam"/>
</dbReference>
<dbReference type="NCBIfam" id="TIGR00924">
    <property type="entry name" value="yjdL_sub1_fam"/>
    <property type="match status" value="2"/>
</dbReference>
<dbReference type="InterPro" id="IPR050171">
    <property type="entry name" value="MFS_Transporters"/>
</dbReference>
<dbReference type="PROSITE" id="PS50850">
    <property type="entry name" value="MFS"/>
    <property type="match status" value="1"/>
</dbReference>
<feature type="transmembrane region" description="Helical" evidence="9">
    <location>
        <begin position="87"/>
        <end position="106"/>
    </location>
</feature>
<feature type="transmembrane region" description="Helical" evidence="9">
    <location>
        <begin position="60"/>
        <end position="80"/>
    </location>
</feature>
<gene>
    <name evidence="11" type="ORF">ACFQ2J_01730</name>
</gene>
<evidence type="ECO:0000256" key="7">
    <source>
        <dbReference type="ARBA" id="ARBA00023136"/>
    </source>
</evidence>
<evidence type="ECO:0000256" key="4">
    <source>
        <dbReference type="ARBA" id="ARBA00022475"/>
    </source>
</evidence>
<organism evidence="11 12">
    <name type="scientific">Thalassobacillus hwangdonensis</name>
    <dbReference type="NCBI Taxonomy" id="546108"/>
    <lineage>
        <taxon>Bacteria</taxon>
        <taxon>Bacillati</taxon>
        <taxon>Bacillota</taxon>
        <taxon>Bacilli</taxon>
        <taxon>Bacillales</taxon>
        <taxon>Bacillaceae</taxon>
        <taxon>Thalassobacillus</taxon>
    </lineage>
</organism>
<dbReference type="EMBL" id="JBHTKL010000001">
    <property type="protein sequence ID" value="MFD1017905.1"/>
    <property type="molecule type" value="Genomic_DNA"/>
</dbReference>
<accession>A0ABW3KY71</accession>
<dbReference type="PANTHER" id="PTHR23517">
    <property type="entry name" value="RESISTANCE PROTEIN MDTM, PUTATIVE-RELATED-RELATED"/>
    <property type="match status" value="1"/>
</dbReference>
<evidence type="ECO:0000256" key="3">
    <source>
        <dbReference type="ARBA" id="ARBA00022448"/>
    </source>
</evidence>
<feature type="transmembrane region" description="Helical" evidence="9">
    <location>
        <begin position="192"/>
        <end position="212"/>
    </location>
</feature>
<evidence type="ECO:0000256" key="6">
    <source>
        <dbReference type="ARBA" id="ARBA00022989"/>
    </source>
</evidence>
<dbReference type="Proteomes" id="UP001596990">
    <property type="component" value="Unassembled WGS sequence"/>
</dbReference>
<dbReference type="Gene3D" id="1.20.1250.20">
    <property type="entry name" value="MFS general substrate transporter like domains"/>
    <property type="match status" value="2"/>
</dbReference>
<proteinExistence type="inferred from homology"/>
<feature type="transmembrane region" description="Helical" evidence="9">
    <location>
        <begin position="423"/>
        <end position="444"/>
    </location>
</feature>
<dbReference type="SUPFAM" id="SSF103473">
    <property type="entry name" value="MFS general substrate transporter"/>
    <property type="match status" value="1"/>
</dbReference>
<evidence type="ECO:0000256" key="2">
    <source>
        <dbReference type="ARBA" id="ARBA00005982"/>
    </source>
</evidence>
<feature type="transmembrane region" description="Helical" evidence="9">
    <location>
        <begin position="30"/>
        <end position="48"/>
    </location>
</feature>
<feature type="transmembrane region" description="Helical" evidence="9">
    <location>
        <begin position="322"/>
        <end position="345"/>
    </location>
</feature>
<keyword evidence="12" id="KW-1185">Reference proteome</keyword>
<feature type="transmembrane region" description="Helical" evidence="9">
    <location>
        <begin position="357"/>
        <end position="376"/>
    </location>
</feature>
<feature type="domain" description="Major facilitator superfamily (MFS) profile" evidence="10">
    <location>
        <begin position="20"/>
        <end position="446"/>
    </location>
</feature>
<dbReference type="Pfam" id="PF00854">
    <property type="entry name" value="PTR2"/>
    <property type="match status" value="2"/>
</dbReference>
<evidence type="ECO:0000256" key="5">
    <source>
        <dbReference type="ARBA" id="ARBA00022692"/>
    </source>
</evidence>
<comment type="caution">
    <text evidence="11">The sequence shown here is derived from an EMBL/GenBank/DDBJ whole genome shotgun (WGS) entry which is preliminary data.</text>
</comment>
<dbReference type="PANTHER" id="PTHR23517:SF15">
    <property type="entry name" value="PROTON-DEPENDENT OLIGOPEPTIDE FAMILY TRANSPORT PROTEIN"/>
    <property type="match status" value="1"/>
</dbReference>
<dbReference type="CDD" id="cd17346">
    <property type="entry name" value="MFS_DtpA_like"/>
    <property type="match status" value="1"/>
</dbReference>
<evidence type="ECO:0000313" key="11">
    <source>
        <dbReference type="EMBL" id="MFD1017905.1"/>
    </source>
</evidence>
<dbReference type="InterPro" id="IPR020846">
    <property type="entry name" value="MFS_dom"/>
</dbReference>
<evidence type="ECO:0000256" key="8">
    <source>
        <dbReference type="RuleBase" id="RU003755"/>
    </source>
</evidence>
<feature type="transmembrane region" description="Helical" evidence="9">
    <location>
        <begin position="289"/>
        <end position="310"/>
    </location>
</feature>
<dbReference type="InterPro" id="IPR018456">
    <property type="entry name" value="PTR2_symporter_CS"/>
</dbReference>
<evidence type="ECO:0000256" key="9">
    <source>
        <dbReference type="SAM" id="Phobius"/>
    </source>
</evidence>
<protein>
    <submittedName>
        <fullName evidence="11">Peptide MFS transporter</fullName>
    </submittedName>
</protein>
<keyword evidence="5 8" id="KW-0812">Transmembrane</keyword>
<evidence type="ECO:0000313" key="12">
    <source>
        <dbReference type="Proteomes" id="UP001596990"/>
    </source>
</evidence>
<reference evidence="12" key="1">
    <citation type="journal article" date="2019" name="Int. J. Syst. Evol. Microbiol.">
        <title>The Global Catalogue of Microorganisms (GCM) 10K type strain sequencing project: providing services to taxonomists for standard genome sequencing and annotation.</title>
        <authorList>
            <consortium name="The Broad Institute Genomics Platform"/>
            <consortium name="The Broad Institute Genome Sequencing Center for Infectious Disease"/>
            <person name="Wu L."/>
            <person name="Ma J."/>
        </authorList>
    </citation>
    <scope>NUCLEOTIDE SEQUENCE [LARGE SCALE GENOMIC DNA]</scope>
    <source>
        <strain evidence="12">CCUG 56607</strain>
    </source>
</reference>
<keyword evidence="7 9" id="KW-0472">Membrane</keyword>
<keyword evidence="3 8" id="KW-0813">Transport</keyword>
<comment type="similarity">
    <text evidence="2 8">Belongs to the major facilitator superfamily. Proton-dependent oligopeptide transporter (POT/PTR) (TC 2.A.17) family.</text>
</comment>
<feature type="transmembrane region" description="Helical" evidence="9">
    <location>
        <begin position="388"/>
        <end position="411"/>
    </location>
</feature>
<evidence type="ECO:0000256" key="1">
    <source>
        <dbReference type="ARBA" id="ARBA00004651"/>
    </source>
</evidence>
<feature type="transmembrane region" description="Helical" evidence="9">
    <location>
        <begin position="246"/>
        <end position="269"/>
    </location>
</feature>
<name>A0ABW3KY71_9BACI</name>
<feature type="transmembrane region" description="Helical" evidence="9">
    <location>
        <begin position="149"/>
        <end position="172"/>
    </location>
</feature>